<keyword evidence="3 7" id="KW-1133">Transmembrane helix</keyword>
<keyword evidence="5 7" id="KW-0456">Lyase</keyword>
<feature type="transmembrane region" description="Helical" evidence="7">
    <location>
        <begin position="39"/>
        <end position="60"/>
    </location>
</feature>
<dbReference type="EC" id="4.2.2.29" evidence="7"/>
<dbReference type="Pfam" id="PF02618">
    <property type="entry name" value="YceG"/>
    <property type="match status" value="1"/>
</dbReference>
<keyword evidence="4 7" id="KW-0472">Membrane</keyword>
<dbReference type="EMBL" id="JASOOY020000035">
    <property type="protein sequence ID" value="MEO3718170.1"/>
    <property type="molecule type" value="Genomic_DNA"/>
</dbReference>
<organism evidence="9 10">
    <name type="scientific">Corynebacterium amycolatum</name>
    <dbReference type="NCBI Taxonomy" id="43765"/>
    <lineage>
        <taxon>Bacteria</taxon>
        <taxon>Bacillati</taxon>
        <taxon>Actinomycetota</taxon>
        <taxon>Actinomycetes</taxon>
        <taxon>Mycobacteriales</taxon>
        <taxon>Corynebacteriaceae</taxon>
        <taxon>Corynebacterium</taxon>
    </lineage>
</organism>
<sequence>MSKDAQTARRTASGRADRDRAGARSGGTKPRVRHRQTAVAINVTSVLLCVLVLGVIGLVWNRGGIVDDYDGKAEGPLTIVEVSEGTSLTDLSNQLVESGVVKSSRAFIQAANENSHSSELQPGFYRLHQRMKADETVEALLNVENQVGTVDIPTGVRFADTRIVSSSDVRKGIFSLISEATCVEDNDCVSKADLERAAGEADLAALGVPEWARDAVAARGNDPRRLEGLITPGIHHLDPQQTPEQMLAKLVKESVKNYEDTGLMASADMVGLTPYELITAASLIQMEAPDGDFDKVARVILNRLDEPMQLQFDSTVNYDLPDQEIATTDEDRARKTAWNTYAKEGLPETPIASPSIEAIRAMENPADGTWLYFVTVDKEGNTVFSTTFEEHEAAIDESRNNGVLDSNR</sequence>
<keyword evidence="6 7" id="KW-0961">Cell wall biogenesis/degradation</keyword>
<accession>A0AAW9SSH8</accession>
<evidence type="ECO:0000256" key="7">
    <source>
        <dbReference type="HAMAP-Rule" id="MF_02065"/>
    </source>
</evidence>
<comment type="similarity">
    <text evidence="7">Belongs to the transglycosylase MltG family.</text>
</comment>
<comment type="function">
    <text evidence="7">Functions as a peptidoglycan terminase that cleaves nascent peptidoglycan strands endolytically to terminate their elongation.</text>
</comment>
<evidence type="ECO:0000256" key="2">
    <source>
        <dbReference type="ARBA" id="ARBA00022692"/>
    </source>
</evidence>
<evidence type="ECO:0000313" key="9">
    <source>
        <dbReference type="EMBL" id="MEO3718170.1"/>
    </source>
</evidence>
<dbReference type="GO" id="GO:0008932">
    <property type="term" value="F:lytic endotransglycosylase activity"/>
    <property type="evidence" value="ECO:0007669"/>
    <property type="project" value="UniProtKB-UniRule"/>
</dbReference>
<dbReference type="Gene3D" id="3.30.160.60">
    <property type="entry name" value="Classic Zinc Finger"/>
    <property type="match status" value="1"/>
</dbReference>
<dbReference type="NCBIfam" id="TIGR00247">
    <property type="entry name" value="endolytic transglycosylase MltG"/>
    <property type="match status" value="1"/>
</dbReference>
<dbReference type="GO" id="GO:0071555">
    <property type="term" value="P:cell wall organization"/>
    <property type="evidence" value="ECO:0007669"/>
    <property type="project" value="UniProtKB-KW"/>
</dbReference>
<evidence type="ECO:0000256" key="8">
    <source>
        <dbReference type="SAM" id="MobiDB-lite"/>
    </source>
</evidence>
<proteinExistence type="inferred from homology"/>
<protein>
    <recommendedName>
        <fullName evidence="7">Endolytic murein transglycosylase</fullName>
        <ecNumber evidence="7">4.2.2.29</ecNumber>
    </recommendedName>
    <alternativeName>
        <fullName evidence="7">Peptidoglycan lytic transglycosylase</fullName>
    </alternativeName>
    <alternativeName>
        <fullName evidence="7">Peptidoglycan polymerization terminase</fullName>
    </alternativeName>
</protein>
<evidence type="ECO:0000256" key="4">
    <source>
        <dbReference type="ARBA" id="ARBA00023136"/>
    </source>
</evidence>
<keyword evidence="1 7" id="KW-1003">Cell membrane</keyword>
<feature type="site" description="Important for catalytic activity" evidence="7">
    <location>
        <position position="287"/>
    </location>
</feature>
<evidence type="ECO:0000256" key="1">
    <source>
        <dbReference type="ARBA" id="ARBA00022475"/>
    </source>
</evidence>
<dbReference type="PANTHER" id="PTHR30518:SF2">
    <property type="entry name" value="ENDOLYTIC MUREIN TRANSGLYCOSYLASE"/>
    <property type="match status" value="1"/>
</dbReference>
<dbReference type="GO" id="GO:0005886">
    <property type="term" value="C:plasma membrane"/>
    <property type="evidence" value="ECO:0007669"/>
    <property type="project" value="UniProtKB-SubCell"/>
</dbReference>
<dbReference type="AlphaFoldDB" id="A0AAW9SSH8"/>
<reference evidence="9" key="2">
    <citation type="submission" date="2024-05" db="EMBL/GenBank/DDBJ databases">
        <authorList>
            <person name="Wolfe A."/>
        </authorList>
    </citation>
    <scope>NUCLEOTIDE SEQUENCE</scope>
    <source>
        <strain evidence="9">UMB1064</strain>
    </source>
</reference>
<dbReference type="RefSeq" id="WP_049190774.1">
    <property type="nucleotide sequence ID" value="NZ_JASOOY020000035.1"/>
</dbReference>
<evidence type="ECO:0000256" key="6">
    <source>
        <dbReference type="ARBA" id="ARBA00023316"/>
    </source>
</evidence>
<dbReference type="Proteomes" id="UP001223646">
    <property type="component" value="Unassembled WGS sequence"/>
</dbReference>
<comment type="caution">
    <text evidence="9">The sequence shown here is derived from an EMBL/GenBank/DDBJ whole genome shotgun (WGS) entry which is preliminary data.</text>
</comment>
<feature type="region of interest" description="Disordered" evidence="8">
    <location>
        <begin position="1"/>
        <end position="32"/>
    </location>
</feature>
<dbReference type="HAMAP" id="MF_02065">
    <property type="entry name" value="MltG"/>
    <property type="match status" value="1"/>
</dbReference>
<dbReference type="GO" id="GO:0009252">
    <property type="term" value="P:peptidoglycan biosynthetic process"/>
    <property type="evidence" value="ECO:0007669"/>
    <property type="project" value="UniProtKB-UniRule"/>
</dbReference>
<comment type="subcellular location">
    <subcellularLocation>
        <location evidence="7">Cell membrane</location>
        <topology evidence="7">Single-pass membrane protein</topology>
    </subcellularLocation>
</comment>
<comment type="catalytic activity">
    <reaction evidence="7">
        <text>a peptidoglycan chain = a peptidoglycan chain with N-acetyl-1,6-anhydromuramyl-[peptide] at the reducing end + a peptidoglycan chain with N-acetylglucosamine at the non-reducing end.</text>
        <dbReference type="EC" id="4.2.2.29"/>
    </reaction>
</comment>
<name>A0AAW9SSH8_CORAY</name>
<evidence type="ECO:0000256" key="3">
    <source>
        <dbReference type="ARBA" id="ARBA00022989"/>
    </source>
</evidence>
<reference evidence="9" key="1">
    <citation type="submission" date="2023-05" db="EMBL/GenBank/DDBJ databases">
        <authorList>
            <person name="Du J."/>
        </authorList>
    </citation>
    <scope>NUCLEOTIDE SEQUENCE</scope>
    <source>
        <strain evidence="9">UMB1064</strain>
    </source>
</reference>
<gene>
    <name evidence="7 9" type="primary">mltG</name>
    <name evidence="9" type="ORF">QP460_011345</name>
</gene>
<dbReference type="InterPro" id="IPR003770">
    <property type="entry name" value="MLTG-like"/>
</dbReference>
<keyword evidence="2 7" id="KW-0812">Transmembrane</keyword>
<evidence type="ECO:0000256" key="5">
    <source>
        <dbReference type="ARBA" id="ARBA00023239"/>
    </source>
</evidence>
<dbReference type="PANTHER" id="PTHR30518">
    <property type="entry name" value="ENDOLYTIC MUREIN TRANSGLYCOSYLASE"/>
    <property type="match status" value="1"/>
</dbReference>
<dbReference type="Gene3D" id="3.30.1490.480">
    <property type="entry name" value="Endolytic murein transglycosylase"/>
    <property type="match status" value="1"/>
</dbReference>
<evidence type="ECO:0000313" key="10">
    <source>
        <dbReference type="Proteomes" id="UP001223646"/>
    </source>
</evidence>